<evidence type="ECO:0000313" key="1">
    <source>
        <dbReference type="EMBL" id="KAK2556711.1"/>
    </source>
</evidence>
<accession>A0AAD9V0I1</accession>
<dbReference type="AlphaFoldDB" id="A0AAD9V0I1"/>
<sequence>MTGNGKVKNEVFDVLKRPLPYPWVKLDTFKEGVAHTGTRIAQFKVQHLSSSIYNICPLRYRYISIYEFQILTGNFRAINGHFERLYKGMNDTETFSRNKG</sequence>
<name>A0AAD9V0I1_ACRCE</name>
<evidence type="ECO:0000313" key="2">
    <source>
        <dbReference type="Proteomes" id="UP001249851"/>
    </source>
</evidence>
<reference evidence="1" key="2">
    <citation type="journal article" date="2023" name="Science">
        <title>Genomic signatures of disease resistance in endangered staghorn corals.</title>
        <authorList>
            <person name="Vollmer S.V."/>
            <person name="Selwyn J.D."/>
            <person name="Despard B.A."/>
            <person name="Roesel C.L."/>
        </authorList>
    </citation>
    <scope>NUCLEOTIDE SEQUENCE</scope>
    <source>
        <strain evidence="1">K2</strain>
    </source>
</reference>
<dbReference type="Proteomes" id="UP001249851">
    <property type="component" value="Unassembled WGS sequence"/>
</dbReference>
<reference evidence="1" key="1">
    <citation type="journal article" date="2023" name="G3 (Bethesda)">
        <title>Whole genome assembly and annotation of the endangered Caribbean coral Acropora cervicornis.</title>
        <authorList>
            <person name="Selwyn J.D."/>
            <person name="Vollmer S.V."/>
        </authorList>
    </citation>
    <scope>NUCLEOTIDE SEQUENCE</scope>
    <source>
        <strain evidence="1">K2</strain>
    </source>
</reference>
<dbReference type="EMBL" id="JARQWQ010000054">
    <property type="protein sequence ID" value="KAK2556711.1"/>
    <property type="molecule type" value="Genomic_DNA"/>
</dbReference>
<proteinExistence type="predicted"/>
<comment type="caution">
    <text evidence="1">The sequence shown here is derived from an EMBL/GenBank/DDBJ whole genome shotgun (WGS) entry which is preliminary data.</text>
</comment>
<protein>
    <submittedName>
        <fullName evidence="1">Uncharacterized protein</fullName>
    </submittedName>
</protein>
<gene>
    <name evidence="1" type="ORF">P5673_021264</name>
</gene>
<keyword evidence="2" id="KW-1185">Reference proteome</keyword>
<organism evidence="1 2">
    <name type="scientific">Acropora cervicornis</name>
    <name type="common">Staghorn coral</name>
    <dbReference type="NCBI Taxonomy" id="6130"/>
    <lineage>
        <taxon>Eukaryota</taxon>
        <taxon>Metazoa</taxon>
        <taxon>Cnidaria</taxon>
        <taxon>Anthozoa</taxon>
        <taxon>Hexacorallia</taxon>
        <taxon>Scleractinia</taxon>
        <taxon>Astrocoeniina</taxon>
        <taxon>Acroporidae</taxon>
        <taxon>Acropora</taxon>
    </lineage>
</organism>